<keyword evidence="2" id="KW-1185">Reference proteome</keyword>
<comment type="caution">
    <text evidence="1">The sequence shown here is derived from an EMBL/GenBank/DDBJ whole genome shotgun (WGS) entry which is preliminary data.</text>
</comment>
<name>A0ABS8MI34_9FLAO</name>
<accession>A0ABS8MI34</accession>
<organism evidence="1 2">
    <name type="scientific">Flavobacterium piscisymbiosum</name>
    <dbReference type="NCBI Taxonomy" id="2893753"/>
    <lineage>
        <taxon>Bacteria</taxon>
        <taxon>Pseudomonadati</taxon>
        <taxon>Bacteroidota</taxon>
        <taxon>Flavobacteriia</taxon>
        <taxon>Flavobacteriales</taxon>
        <taxon>Flavobacteriaceae</taxon>
        <taxon>Flavobacterium</taxon>
    </lineage>
</organism>
<evidence type="ECO:0000313" key="1">
    <source>
        <dbReference type="EMBL" id="MCC9065158.1"/>
    </source>
</evidence>
<dbReference type="Proteomes" id="UP001430679">
    <property type="component" value="Unassembled WGS sequence"/>
</dbReference>
<evidence type="ECO:0000313" key="2">
    <source>
        <dbReference type="Proteomes" id="UP001430679"/>
    </source>
</evidence>
<gene>
    <name evidence="1" type="ORF">LNP81_19310</name>
</gene>
<reference evidence="1" key="1">
    <citation type="submission" date="2021-11" db="EMBL/GenBank/DDBJ databases">
        <title>Description of novel Flavobacterium species.</title>
        <authorList>
            <person name="Saticioglu I.B."/>
            <person name="Ay H."/>
            <person name="Altun S."/>
            <person name="Duman M."/>
        </authorList>
    </citation>
    <scope>NUCLEOTIDE SEQUENCE</scope>
    <source>
        <strain evidence="1">F-30</strain>
    </source>
</reference>
<sequence>MKFDLNFITDYGQFYINDINATGDTSSDNFWSNQAFADKLAIEKEILGISIANDQGIVNCELEILDSKSQISDFSKFDHVVEASIEIKSGILQVIDCPFSEIILETKIENANYRARVYSSNLESAYSEERKDYYKIEIWKEAYSDRDVLKRYFE</sequence>
<dbReference type="RefSeq" id="WP_230038666.1">
    <property type="nucleotide sequence ID" value="NZ_JAJJMM010000001.1"/>
</dbReference>
<proteinExistence type="predicted"/>
<protein>
    <submittedName>
        <fullName evidence="1">Uncharacterized protein</fullName>
    </submittedName>
</protein>
<dbReference type="EMBL" id="JAJJMM010000001">
    <property type="protein sequence ID" value="MCC9065158.1"/>
    <property type="molecule type" value="Genomic_DNA"/>
</dbReference>